<keyword evidence="3 7" id="KW-0812">Transmembrane</keyword>
<evidence type="ECO:0000256" key="1">
    <source>
        <dbReference type="ARBA" id="ARBA00004141"/>
    </source>
</evidence>
<proteinExistence type="inferred from homology"/>
<dbReference type="InterPro" id="IPR001708">
    <property type="entry name" value="YidC/ALB3/OXA1/COX18"/>
</dbReference>
<sequence>MRLAVTTVSRGFNHHHRNIRSSSVLLSRFSNGFSNPGTSVPDRRLISTTAAATTTTTSTDSVTALLDLSQSLILQLHDSTSLPWVLTVPLIAIITRTLFTLPFSIYAHRQNQTRLTTSPLLHAWAAIHRRQVAKAVHTKSTTTSPELVGRKVYDTPEKWQKEVLRLTRRKRQQIYRQFGCQTWKSFVGLVQVPVWILASLSVRRLAGVGDWWSGSSAKATANTEAALSANIDTDLDIDSLSSLVPEIRDSASDATAAARAQMHQDGIDGWFTDLLQPDPMFILPILFSLAIFTNVASTSRQATGWQKGLRNGLVIMSIAVLPVTLNTPAVLLLYWSTSSAYSLAQNVILARLMPMPRSVKPPKERKILGSYDKDLAGPSQ</sequence>
<keyword evidence="4 7" id="KW-1133">Transmembrane helix</keyword>
<gene>
    <name evidence="8" type="ORF">DRE_04909</name>
</gene>
<evidence type="ECO:0000256" key="5">
    <source>
        <dbReference type="ARBA" id="ARBA00023136"/>
    </source>
</evidence>
<dbReference type="EMBL" id="KI966423">
    <property type="protein sequence ID" value="EWC45902.1"/>
    <property type="molecule type" value="Genomic_DNA"/>
</dbReference>
<evidence type="ECO:0000256" key="4">
    <source>
        <dbReference type="ARBA" id="ARBA00022989"/>
    </source>
</evidence>
<organism evidence="8 9">
    <name type="scientific">Drechslerella stenobrocha 248</name>
    <dbReference type="NCBI Taxonomy" id="1043628"/>
    <lineage>
        <taxon>Eukaryota</taxon>
        <taxon>Fungi</taxon>
        <taxon>Dikarya</taxon>
        <taxon>Ascomycota</taxon>
        <taxon>Pezizomycotina</taxon>
        <taxon>Orbiliomycetes</taxon>
        <taxon>Orbiliales</taxon>
        <taxon>Orbiliaceae</taxon>
        <taxon>Drechslerella</taxon>
    </lineage>
</organism>
<evidence type="ECO:0000313" key="9">
    <source>
        <dbReference type="Proteomes" id="UP000024837"/>
    </source>
</evidence>
<evidence type="ECO:0000256" key="7">
    <source>
        <dbReference type="SAM" id="Phobius"/>
    </source>
</evidence>
<dbReference type="AlphaFoldDB" id="W7I095"/>
<accession>W7I095</accession>
<feature type="transmembrane region" description="Helical" evidence="7">
    <location>
        <begin position="279"/>
        <end position="296"/>
    </location>
</feature>
<keyword evidence="9" id="KW-1185">Reference proteome</keyword>
<feature type="transmembrane region" description="Helical" evidence="7">
    <location>
        <begin position="178"/>
        <end position="198"/>
    </location>
</feature>
<feature type="transmembrane region" description="Helical" evidence="7">
    <location>
        <begin position="84"/>
        <end position="106"/>
    </location>
</feature>
<evidence type="ECO:0000313" key="8">
    <source>
        <dbReference type="EMBL" id="EWC45902.1"/>
    </source>
</evidence>
<feature type="transmembrane region" description="Helical" evidence="7">
    <location>
        <begin position="308"/>
        <end position="325"/>
    </location>
</feature>
<dbReference type="GO" id="GO:0032977">
    <property type="term" value="F:membrane insertase activity"/>
    <property type="evidence" value="ECO:0007669"/>
    <property type="project" value="InterPro"/>
</dbReference>
<evidence type="ECO:0000256" key="2">
    <source>
        <dbReference type="ARBA" id="ARBA00009877"/>
    </source>
</evidence>
<evidence type="ECO:0000256" key="6">
    <source>
        <dbReference type="SAM" id="MobiDB-lite"/>
    </source>
</evidence>
<feature type="region of interest" description="Disordered" evidence="6">
    <location>
        <begin position="361"/>
        <end position="380"/>
    </location>
</feature>
<dbReference type="GO" id="GO:0005743">
    <property type="term" value="C:mitochondrial inner membrane"/>
    <property type="evidence" value="ECO:0007669"/>
    <property type="project" value="TreeGrafter"/>
</dbReference>
<evidence type="ECO:0000256" key="3">
    <source>
        <dbReference type="ARBA" id="ARBA00022692"/>
    </source>
</evidence>
<dbReference type="PANTHER" id="PTHR12428">
    <property type="entry name" value="OXA1"/>
    <property type="match status" value="1"/>
</dbReference>
<comment type="similarity">
    <text evidence="2">Belongs to the OXA1/ALB3/YidC family.</text>
</comment>
<protein>
    <recommendedName>
        <fullName evidence="10">Mitochondrial inner membrane protein COX18</fullName>
    </recommendedName>
</protein>
<dbReference type="PANTHER" id="PTHR12428:SF65">
    <property type="entry name" value="CYTOCHROME C OXIDASE ASSEMBLY PROTEIN COX18, MITOCHONDRIAL"/>
    <property type="match status" value="1"/>
</dbReference>
<keyword evidence="5 7" id="KW-0472">Membrane</keyword>
<dbReference type="OrthoDB" id="2148490at2759"/>
<reference evidence="8 9" key="1">
    <citation type="submission" date="2013-05" db="EMBL/GenBank/DDBJ databases">
        <title>Drechslerella stenobrocha genome reveals carnivorous origination and mechanical trapping mechanism of predatory fungi.</title>
        <authorList>
            <person name="Liu X."/>
            <person name="Zhang W."/>
            <person name="Liu K."/>
        </authorList>
    </citation>
    <scope>NUCLEOTIDE SEQUENCE [LARGE SCALE GENOMIC DNA]</scope>
    <source>
        <strain evidence="8 9">248</strain>
    </source>
</reference>
<name>W7I095_9PEZI</name>
<comment type="subcellular location">
    <subcellularLocation>
        <location evidence="1">Membrane</location>
        <topology evidence="1">Multi-pass membrane protein</topology>
    </subcellularLocation>
</comment>
<dbReference type="GO" id="GO:0032979">
    <property type="term" value="P:protein insertion into mitochondrial inner membrane from matrix"/>
    <property type="evidence" value="ECO:0007669"/>
    <property type="project" value="TreeGrafter"/>
</dbReference>
<dbReference type="Proteomes" id="UP000024837">
    <property type="component" value="Unassembled WGS sequence"/>
</dbReference>
<dbReference type="GO" id="GO:0033617">
    <property type="term" value="P:mitochondrial respiratory chain complex IV assembly"/>
    <property type="evidence" value="ECO:0007669"/>
    <property type="project" value="TreeGrafter"/>
</dbReference>
<evidence type="ECO:0008006" key="10">
    <source>
        <dbReference type="Google" id="ProtNLM"/>
    </source>
</evidence>
<dbReference type="HOGENOM" id="CLU_029282_2_0_1"/>